<keyword evidence="6" id="KW-0368">Histidine biosynthesis</keyword>
<dbReference type="GO" id="GO:0004424">
    <property type="term" value="F:imidazoleglycerol-phosphate dehydratase activity"/>
    <property type="evidence" value="ECO:0007669"/>
    <property type="project" value="UniProtKB-EC"/>
</dbReference>
<name>A0A1Y5I8A5_OSTTA</name>
<dbReference type="PROSITE" id="PS00955">
    <property type="entry name" value="IGP_DEHYDRATASE_2"/>
    <property type="match status" value="1"/>
</dbReference>
<dbReference type="EMBL" id="KZ155832">
    <property type="protein sequence ID" value="OUS43255.1"/>
    <property type="molecule type" value="Genomic_DNA"/>
</dbReference>
<dbReference type="PANTHER" id="PTHR23133:SF2">
    <property type="entry name" value="IMIDAZOLEGLYCEROL-PHOSPHATE DEHYDRATASE"/>
    <property type="match status" value="1"/>
</dbReference>
<evidence type="ECO:0000256" key="4">
    <source>
        <dbReference type="ARBA" id="ARBA00012075"/>
    </source>
</evidence>
<evidence type="ECO:0000256" key="2">
    <source>
        <dbReference type="ARBA" id="ARBA00005047"/>
    </source>
</evidence>
<evidence type="ECO:0000256" key="3">
    <source>
        <dbReference type="ARBA" id="ARBA00007481"/>
    </source>
</evidence>
<proteinExistence type="inferred from homology"/>
<dbReference type="InterPro" id="IPR000807">
    <property type="entry name" value="ImidazoleglycerolP_deHydtase"/>
</dbReference>
<dbReference type="InterPro" id="IPR038494">
    <property type="entry name" value="IGPD_sf"/>
</dbReference>
<evidence type="ECO:0000256" key="7">
    <source>
        <dbReference type="ARBA" id="ARBA00023239"/>
    </source>
</evidence>
<dbReference type="Gene3D" id="3.30.230.40">
    <property type="entry name" value="Imidazole glycerol phosphate dehydratase, domain 1"/>
    <property type="match status" value="3"/>
</dbReference>
<dbReference type="SUPFAM" id="SSF54211">
    <property type="entry name" value="Ribosomal protein S5 domain 2-like"/>
    <property type="match status" value="3"/>
</dbReference>
<reference evidence="9" key="1">
    <citation type="submission" date="2017-04" db="EMBL/GenBank/DDBJ databases">
        <title>Population genomics of picophytoplankton unveils novel chromosome hypervariability.</title>
        <authorList>
            <consortium name="DOE Joint Genome Institute"/>
            <person name="Blanc-Mathieu R."/>
            <person name="Krasovec M."/>
            <person name="Hebrard M."/>
            <person name="Yau S."/>
            <person name="Desgranges E."/>
            <person name="Martin J."/>
            <person name="Schackwitz W."/>
            <person name="Kuo A."/>
            <person name="Salin G."/>
            <person name="Donnadieu C."/>
            <person name="Desdevises Y."/>
            <person name="Sanchez-Ferandin S."/>
            <person name="Moreau H."/>
            <person name="Rivals E."/>
            <person name="Grigoriev I.V."/>
            <person name="Grimsley N."/>
            <person name="Eyre-Walker A."/>
            <person name="Piganeau G."/>
        </authorList>
    </citation>
    <scope>NUCLEOTIDE SEQUENCE [LARGE SCALE GENOMIC DNA]</scope>
    <source>
        <strain evidence="9">RCC 1115</strain>
    </source>
</reference>
<dbReference type="FunFam" id="3.30.230.40:FF:000003">
    <property type="entry name" value="Imidazoleglycerol-phosphate dehydratase HisB"/>
    <property type="match status" value="1"/>
</dbReference>
<accession>A0A1Y5I8A5</accession>
<keyword evidence="7" id="KW-0456">Lyase</keyword>
<dbReference type="HAMAP" id="MF_00076">
    <property type="entry name" value="HisB"/>
    <property type="match status" value="1"/>
</dbReference>
<evidence type="ECO:0000256" key="1">
    <source>
        <dbReference type="ARBA" id="ARBA00001723"/>
    </source>
</evidence>
<evidence type="ECO:0000313" key="9">
    <source>
        <dbReference type="EMBL" id="OUS43255.1"/>
    </source>
</evidence>
<evidence type="ECO:0000256" key="6">
    <source>
        <dbReference type="ARBA" id="ARBA00023102"/>
    </source>
</evidence>
<keyword evidence="5" id="KW-0028">Amino-acid biosynthesis</keyword>
<comment type="catalytic activity">
    <reaction evidence="1">
        <text>D-erythro-1-(imidazol-4-yl)glycerol 3-phosphate = 3-(imidazol-4-yl)-2-oxopropyl phosphate + H2O</text>
        <dbReference type="Rhea" id="RHEA:11040"/>
        <dbReference type="ChEBI" id="CHEBI:15377"/>
        <dbReference type="ChEBI" id="CHEBI:57766"/>
        <dbReference type="ChEBI" id="CHEBI:58278"/>
        <dbReference type="EC" id="4.2.1.19"/>
    </reaction>
</comment>
<dbReference type="InterPro" id="IPR020568">
    <property type="entry name" value="Ribosomal_Su5_D2-typ_SF"/>
</dbReference>
<feature type="region of interest" description="Disordered" evidence="8">
    <location>
        <begin position="119"/>
        <end position="138"/>
    </location>
</feature>
<evidence type="ECO:0000256" key="8">
    <source>
        <dbReference type="SAM" id="MobiDB-lite"/>
    </source>
</evidence>
<evidence type="ECO:0000256" key="5">
    <source>
        <dbReference type="ARBA" id="ARBA00022605"/>
    </source>
</evidence>
<dbReference type="InterPro" id="IPR020565">
    <property type="entry name" value="ImidazoleglycerP_deHydtase_CS"/>
</dbReference>
<protein>
    <recommendedName>
        <fullName evidence="4">imidazoleglycerol-phosphate dehydratase</fullName>
        <ecNumber evidence="4">4.2.1.19</ecNumber>
    </recommendedName>
</protein>
<dbReference type="UniPathway" id="UPA00031">
    <property type="reaction ID" value="UER00011"/>
</dbReference>
<dbReference type="AlphaFoldDB" id="A0A1Y5I8A5"/>
<comment type="similarity">
    <text evidence="3">Belongs to the imidazoleglycerol-phosphate dehydratase family.</text>
</comment>
<dbReference type="Proteomes" id="UP000195557">
    <property type="component" value="Unassembled WGS sequence"/>
</dbReference>
<dbReference type="Pfam" id="PF00475">
    <property type="entry name" value="IGPD"/>
    <property type="match status" value="2"/>
</dbReference>
<dbReference type="EC" id="4.2.1.19" evidence="4"/>
<gene>
    <name evidence="9" type="ORF">BE221DRAFT_80390</name>
</gene>
<dbReference type="PANTHER" id="PTHR23133">
    <property type="entry name" value="IMIDAZOLEGLYCEROL-PHOSPHATE DEHYDRATASE HIS7"/>
    <property type="match status" value="1"/>
</dbReference>
<organism evidence="9">
    <name type="scientific">Ostreococcus tauri</name>
    <name type="common">Marine green alga</name>
    <dbReference type="NCBI Taxonomy" id="70448"/>
    <lineage>
        <taxon>Eukaryota</taxon>
        <taxon>Viridiplantae</taxon>
        <taxon>Chlorophyta</taxon>
        <taxon>Mamiellophyceae</taxon>
        <taxon>Mamiellales</taxon>
        <taxon>Bathycoccaceae</taxon>
        <taxon>Ostreococcus</taxon>
    </lineage>
</organism>
<dbReference type="GO" id="GO:0000105">
    <property type="term" value="P:L-histidine biosynthetic process"/>
    <property type="evidence" value="ECO:0007669"/>
    <property type="project" value="UniProtKB-UniPathway"/>
</dbReference>
<comment type="pathway">
    <text evidence="2">Amino-acid biosynthesis; L-histidine biosynthesis; L-histidine from 5-phospho-alpha-D-ribose 1-diphosphate: step 6/9.</text>
</comment>
<sequence>MLREGAGERVGAGRARFASPLDEAYAECEVDLYGGGGLETFALAPYGRPGTRGRSHIGTYPTALTETFWRALAEESGMSLRLTKRRGDNAHHIVESTFKAFARGLRAAMDSVEGIDVYDSKTPSEEAPRKSEIKRSTKETSIDVELDLDGDASTSKISTGIVALDGLLSSIQREANIQLVINASGDLWIDDHHTAEDVSIAVGQALNKALATKKGCNRMGSAMSTEGDATVECVMDLSNRPYLGYGLEFDCDKVGGDLSVEMVEHVFMSLAFNGQMTVHLIEHSRGANEDEVATAAAKAFGKCLRQCAAIDPRRAGSVASSKGTLSV</sequence>
<dbReference type="eggNOG" id="KOG3143">
    <property type="taxonomic scope" value="Eukaryota"/>
</dbReference>